<keyword evidence="4 5" id="KW-0949">S-adenosyl-L-methionine</keyword>
<dbReference type="GO" id="GO:0016192">
    <property type="term" value="P:vesicle-mediated transport"/>
    <property type="evidence" value="ECO:0007669"/>
    <property type="project" value="UniProtKB-UniRule"/>
</dbReference>
<dbReference type="GO" id="GO:0016279">
    <property type="term" value="F:protein-lysine N-methyltransferase activity"/>
    <property type="evidence" value="ECO:0007669"/>
    <property type="project" value="UniProtKB-UniRule"/>
</dbReference>
<accession>A0A4Y9YYP9</accession>
<dbReference type="InterPro" id="IPR025714">
    <property type="entry name" value="Methyltranfer_dom"/>
</dbReference>
<keyword evidence="1 5" id="KW-0963">Cytoplasm</keyword>
<dbReference type="EMBL" id="SEOQ01000217">
    <property type="protein sequence ID" value="TFY66798.1"/>
    <property type="molecule type" value="Genomic_DNA"/>
</dbReference>
<dbReference type="Pfam" id="PF13847">
    <property type="entry name" value="Methyltransf_31"/>
    <property type="match status" value="1"/>
</dbReference>
<dbReference type="HAMAP" id="MF_03188">
    <property type="entry name" value="Methyltr_EFM4"/>
    <property type="match status" value="1"/>
</dbReference>
<protein>
    <recommendedName>
        <fullName evidence="5">Protein-lysine N-methyltransferase EFM4</fullName>
        <ecNumber evidence="5">2.1.1.-</ecNumber>
    </recommendedName>
    <alternativeName>
        <fullName evidence="5">Elongation factor methyltransferase 4</fullName>
    </alternativeName>
</protein>
<dbReference type="InterPro" id="IPR029063">
    <property type="entry name" value="SAM-dependent_MTases_sf"/>
</dbReference>
<proteinExistence type="inferred from homology"/>
<dbReference type="PANTHER" id="PTHR12843:SF5">
    <property type="entry name" value="EEF1A LYSINE METHYLTRANSFERASE 2"/>
    <property type="match status" value="1"/>
</dbReference>
<sequence length="232" mass="25450">MASIDLQPSKLGTKDHWNNVYQREVANFKETGDEGEVWFGEDSVEKMTKWTIAHAPPEMKPYILEVGSGNGTLLFSLLDAGYEPSRLAGIDYSPDAVKLARLIASSRRGEKISFAECNFLFDVPLPVGQQGSSIAGWNIVLDKGTYDAIALGEKDEVGRSPVEGYPGRVAQLLKKGGHFLITSCNFTEEELRASFATEETGMVYHSRVPHKTFSFGGQSGSEYATVAFQKIT</sequence>
<dbReference type="SUPFAM" id="SSF53335">
    <property type="entry name" value="S-adenosyl-L-methionine-dependent methyltransferases"/>
    <property type="match status" value="1"/>
</dbReference>
<evidence type="ECO:0000256" key="5">
    <source>
        <dbReference type="HAMAP-Rule" id="MF_03188"/>
    </source>
</evidence>
<keyword evidence="3 5" id="KW-0808">Transferase</keyword>
<dbReference type="Gene3D" id="3.40.50.150">
    <property type="entry name" value="Vaccinia Virus protein VP39"/>
    <property type="match status" value="1"/>
</dbReference>
<reference evidence="7 8" key="1">
    <citation type="submission" date="2019-02" db="EMBL/GenBank/DDBJ databases">
        <title>Genome sequencing of the rare red list fungi Dentipellis fragilis.</title>
        <authorList>
            <person name="Buettner E."/>
            <person name="Kellner H."/>
        </authorList>
    </citation>
    <scope>NUCLEOTIDE SEQUENCE [LARGE SCALE GENOMIC DNA]</scope>
    <source>
        <strain evidence="7 8">DSM 105465</strain>
    </source>
</reference>
<evidence type="ECO:0000313" key="7">
    <source>
        <dbReference type="EMBL" id="TFY66798.1"/>
    </source>
</evidence>
<feature type="domain" description="Methyltransferase" evidence="6">
    <location>
        <begin position="63"/>
        <end position="202"/>
    </location>
</feature>
<evidence type="ECO:0000256" key="1">
    <source>
        <dbReference type="ARBA" id="ARBA00022490"/>
    </source>
</evidence>
<dbReference type="AlphaFoldDB" id="A0A4Y9YYP9"/>
<evidence type="ECO:0000256" key="2">
    <source>
        <dbReference type="ARBA" id="ARBA00022603"/>
    </source>
</evidence>
<name>A0A4Y9YYP9_9AGAM</name>
<dbReference type="InterPro" id="IPR026635">
    <property type="entry name" value="Efm4/METTL10"/>
</dbReference>
<comment type="similarity">
    <text evidence="5">Belongs to the class I-like SAM-binding methyltransferase superfamily. EFM4 family.</text>
</comment>
<gene>
    <name evidence="5" type="primary">EFM4</name>
    <name evidence="7" type="ORF">EVG20_g4290</name>
</gene>
<comment type="function">
    <text evidence="5">S-adenosyl-L-methionine-dependent protein-lysine N-methyltransferase that mono- and dimethylates elongation factor 1-alpha at 'Lys-316'. May play a role in intracellular transport.</text>
</comment>
<comment type="caution">
    <text evidence="7">The sequence shown here is derived from an EMBL/GenBank/DDBJ whole genome shotgun (WGS) entry which is preliminary data.</text>
</comment>
<comment type="subcellular location">
    <subcellularLocation>
        <location evidence="5">Cytoplasm</location>
    </subcellularLocation>
</comment>
<keyword evidence="5" id="KW-0813">Transport</keyword>
<dbReference type="Proteomes" id="UP000298327">
    <property type="component" value="Unassembled WGS sequence"/>
</dbReference>
<dbReference type="OrthoDB" id="10069295at2759"/>
<evidence type="ECO:0000256" key="3">
    <source>
        <dbReference type="ARBA" id="ARBA00022679"/>
    </source>
</evidence>
<dbReference type="EC" id="2.1.1.-" evidence="5"/>
<organism evidence="7 8">
    <name type="scientific">Dentipellis fragilis</name>
    <dbReference type="NCBI Taxonomy" id="205917"/>
    <lineage>
        <taxon>Eukaryota</taxon>
        <taxon>Fungi</taxon>
        <taxon>Dikarya</taxon>
        <taxon>Basidiomycota</taxon>
        <taxon>Agaricomycotina</taxon>
        <taxon>Agaricomycetes</taxon>
        <taxon>Russulales</taxon>
        <taxon>Hericiaceae</taxon>
        <taxon>Dentipellis</taxon>
    </lineage>
</organism>
<keyword evidence="2 5" id="KW-0489">Methyltransferase</keyword>
<dbReference type="GO" id="GO:0005737">
    <property type="term" value="C:cytoplasm"/>
    <property type="evidence" value="ECO:0007669"/>
    <property type="project" value="UniProtKB-SubCell"/>
</dbReference>
<dbReference type="CDD" id="cd02440">
    <property type="entry name" value="AdoMet_MTases"/>
    <property type="match status" value="1"/>
</dbReference>
<keyword evidence="8" id="KW-1185">Reference proteome</keyword>
<dbReference type="PANTHER" id="PTHR12843">
    <property type="entry name" value="PROTEIN-LYSINE N-METHYLTRANSFERASE METTL10"/>
    <property type="match status" value="1"/>
</dbReference>
<evidence type="ECO:0000256" key="4">
    <source>
        <dbReference type="ARBA" id="ARBA00022691"/>
    </source>
</evidence>
<dbReference type="GO" id="GO:0032259">
    <property type="term" value="P:methylation"/>
    <property type="evidence" value="ECO:0007669"/>
    <property type="project" value="UniProtKB-KW"/>
</dbReference>
<dbReference type="STRING" id="205917.A0A4Y9YYP9"/>
<evidence type="ECO:0000259" key="6">
    <source>
        <dbReference type="Pfam" id="PF13847"/>
    </source>
</evidence>
<evidence type="ECO:0000313" key="8">
    <source>
        <dbReference type="Proteomes" id="UP000298327"/>
    </source>
</evidence>